<evidence type="ECO:0000313" key="10">
    <source>
        <dbReference type="EMBL" id="KAJ8283092.1"/>
    </source>
</evidence>
<dbReference type="InterPro" id="IPR013106">
    <property type="entry name" value="Ig_V-set"/>
</dbReference>
<evidence type="ECO:0000256" key="4">
    <source>
        <dbReference type="ARBA" id="ARBA00023157"/>
    </source>
</evidence>
<keyword evidence="4" id="KW-1015">Disulfide bond</keyword>
<keyword evidence="3 7" id="KW-0472">Membrane</keyword>
<dbReference type="GO" id="GO:0005102">
    <property type="term" value="F:signaling receptor binding"/>
    <property type="evidence" value="ECO:0007669"/>
    <property type="project" value="TreeGrafter"/>
</dbReference>
<dbReference type="GO" id="GO:0050863">
    <property type="term" value="P:regulation of T cell activation"/>
    <property type="evidence" value="ECO:0007669"/>
    <property type="project" value="UniProtKB-ARBA"/>
</dbReference>
<feature type="signal peptide" evidence="8">
    <location>
        <begin position="1"/>
        <end position="19"/>
    </location>
</feature>
<dbReference type="EMBL" id="JAFJMO010000003">
    <property type="protein sequence ID" value="KAJ8283092.1"/>
    <property type="molecule type" value="Genomic_DNA"/>
</dbReference>
<dbReference type="SMART" id="SM00408">
    <property type="entry name" value="IGc2"/>
    <property type="match status" value="1"/>
</dbReference>
<dbReference type="InterPro" id="IPR003598">
    <property type="entry name" value="Ig_sub2"/>
</dbReference>
<dbReference type="PROSITE" id="PS50835">
    <property type="entry name" value="IG_LIKE"/>
    <property type="match status" value="1"/>
</dbReference>
<comment type="subcellular location">
    <subcellularLocation>
        <location evidence="1">Membrane</location>
    </subcellularLocation>
</comment>
<dbReference type="InterPro" id="IPR007110">
    <property type="entry name" value="Ig-like_dom"/>
</dbReference>
<accession>A0A9Q1I4A5</accession>
<feature type="transmembrane region" description="Helical" evidence="7">
    <location>
        <begin position="246"/>
        <end position="265"/>
    </location>
</feature>
<evidence type="ECO:0000256" key="2">
    <source>
        <dbReference type="ARBA" id="ARBA00022729"/>
    </source>
</evidence>
<evidence type="ECO:0000256" key="5">
    <source>
        <dbReference type="ARBA" id="ARBA00023180"/>
    </source>
</evidence>
<evidence type="ECO:0000256" key="7">
    <source>
        <dbReference type="SAM" id="Phobius"/>
    </source>
</evidence>
<dbReference type="InterPro" id="IPR013783">
    <property type="entry name" value="Ig-like_fold"/>
</dbReference>
<reference evidence="10" key="1">
    <citation type="journal article" date="2023" name="Science">
        <title>Genome structures resolve the early diversification of teleost fishes.</title>
        <authorList>
            <person name="Parey E."/>
            <person name="Louis A."/>
            <person name="Montfort J."/>
            <person name="Bouchez O."/>
            <person name="Roques C."/>
            <person name="Iampietro C."/>
            <person name="Lluch J."/>
            <person name="Castinel A."/>
            <person name="Donnadieu C."/>
            <person name="Desvignes T."/>
            <person name="Floi Bucao C."/>
            <person name="Jouanno E."/>
            <person name="Wen M."/>
            <person name="Mejri S."/>
            <person name="Dirks R."/>
            <person name="Jansen H."/>
            <person name="Henkel C."/>
            <person name="Chen W.J."/>
            <person name="Zahm M."/>
            <person name="Cabau C."/>
            <person name="Klopp C."/>
            <person name="Thompson A.W."/>
            <person name="Robinson-Rechavi M."/>
            <person name="Braasch I."/>
            <person name="Lecointre G."/>
            <person name="Bobe J."/>
            <person name="Postlethwait J.H."/>
            <person name="Berthelot C."/>
            <person name="Roest Crollius H."/>
            <person name="Guiguen Y."/>
        </authorList>
    </citation>
    <scope>NUCLEOTIDE SEQUENCE</scope>
    <source>
        <strain evidence="10">Concon-B</strain>
    </source>
</reference>
<evidence type="ECO:0000256" key="1">
    <source>
        <dbReference type="ARBA" id="ARBA00004370"/>
    </source>
</evidence>
<dbReference type="Gene3D" id="2.60.40.10">
    <property type="entry name" value="Immunoglobulins"/>
    <property type="match status" value="2"/>
</dbReference>
<dbReference type="InterPro" id="IPR050504">
    <property type="entry name" value="IgSF_BTN/MOG"/>
</dbReference>
<sequence>MIILIFIVSGLIILILSLAFTGSQTPFVDTPGAPAVGNVGEDVRLGCRFRPSGPGAEPADAVSVTWERAGLSGVVFRYRNRAAQLQDQNPRFRDRAQIFPGLLPSGNASLLLRRVELRDAGLYRCSVSAPSGRGTVSVRLRVAAYSPLSFTLKEQNLTAEAQRWYPKPSVSWSDHEGRPLNASRRFFNNSAGIFRVVTTLLDLVRYDDTYTCLISNDLVTSVSPATVTERGVTARTYFTFNLSPPLMPLHLVFIAPLHLGAYYLLT</sequence>
<dbReference type="Proteomes" id="UP001152803">
    <property type="component" value="Unassembled WGS sequence"/>
</dbReference>
<keyword evidence="5" id="KW-0325">Glycoprotein</keyword>
<keyword evidence="7" id="KW-0812">Transmembrane</keyword>
<dbReference type="InterPro" id="IPR053896">
    <property type="entry name" value="BTN3A2-like_Ig-C"/>
</dbReference>
<feature type="domain" description="Ig-like" evidence="9">
    <location>
        <begin position="26"/>
        <end position="137"/>
    </location>
</feature>
<evidence type="ECO:0000256" key="6">
    <source>
        <dbReference type="ARBA" id="ARBA00023319"/>
    </source>
</evidence>
<comment type="caution">
    <text evidence="10">The sequence shown here is derived from an EMBL/GenBank/DDBJ whole genome shotgun (WGS) entry which is preliminary data.</text>
</comment>
<dbReference type="GO" id="GO:1903037">
    <property type="term" value="P:regulation of leukocyte cell-cell adhesion"/>
    <property type="evidence" value="ECO:0007669"/>
    <property type="project" value="UniProtKB-ARBA"/>
</dbReference>
<keyword evidence="2 8" id="KW-0732">Signal</keyword>
<dbReference type="GO" id="GO:0009897">
    <property type="term" value="C:external side of plasma membrane"/>
    <property type="evidence" value="ECO:0007669"/>
    <property type="project" value="TreeGrafter"/>
</dbReference>
<keyword evidence="7" id="KW-1133">Transmembrane helix</keyword>
<evidence type="ECO:0000256" key="8">
    <source>
        <dbReference type="SAM" id="SignalP"/>
    </source>
</evidence>
<dbReference type="PANTHER" id="PTHR24100:SF0">
    <property type="entry name" value="V-SET DOMAIN-CONTAINING T-CELL ACTIVATION INHIBITOR 1"/>
    <property type="match status" value="1"/>
</dbReference>
<evidence type="ECO:0000259" key="9">
    <source>
        <dbReference type="PROSITE" id="PS50835"/>
    </source>
</evidence>
<evidence type="ECO:0000256" key="3">
    <source>
        <dbReference type="ARBA" id="ARBA00023136"/>
    </source>
</evidence>
<dbReference type="PANTHER" id="PTHR24100">
    <property type="entry name" value="BUTYROPHILIN"/>
    <property type="match status" value="1"/>
</dbReference>
<dbReference type="GO" id="GO:0001817">
    <property type="term" value="P:regulation of cytokine production"/>
    <property type="evidence" value="ECO:0007669"/>
    <property type="project" value="TreeGrafter"/>
</dbReference>
<dbReference type="SMART" id="SM00409">
    <property type="entry name" value="IG"/>
    <property type="match status" value="1"/>
</dbReference>
<gene>
    <name evidence="10" type="ORF">COCON_G00056110</name>
</gene>
<dbReference type="Pfam" id="PF07686">
    <property type="entry name" value="V-set"/>
    <property type="match status" value="1"/>
</dbReference>
<dbReference type="InterPro" id="IPR036179">
    <property type="entry name" value="Ig-like_dom_sf"/>
</dbReference>
<dbReference type="SUPFAM" id="SSF48726">
    <property type="entry name" value="Immunoglobulin"/>
    <property type="match status" value="2"/>
</dbReference>
<protein>
    <recommendedName>
        <fullName evidence="9">Ig-like domain-containing protein</fullName>
    </recommendedName>
</protein>
<name>A0A9Q1I4A5_CONCO</name>
<dbReference type="FunFam" id="2.60.40.10:FF:000142">
    <property type="entry name" value="V-set domain-containing T-cell activation inhibitor 1"/>
    <property type="match status" value="1"/>
</dbReference>
<dbReference type="OrthoDB" id="8901134at2759"/>
<organism evidence="10 11">
    <name type="scientific">Conger conger</name>
    <name type="common">Conger eel</name>
    <name type="synonym">Muraena conger</name>
    <dbReference type="NCBI Taxonomy" id="82655"/>
    <lineage>
        <taxon>Eukaryota</taxon>
        <taxon>Metazoa</taxon>
        <taxon>Chordata</taxon>
        <taxon>Craniata</taxon>
        <taxon>Vertebrata</taxon>
        <taxon>Euteleostomi</taxon>
        <taxon>Actinopterygii</taxon>
        <taxon>Neopterygii</taxon>
        <taxon>Teleostei</taxon>
        <taxon>Anguilliformes</taxon>
        <taxon>Congridae</taxon>
        <taxon>Conger</taxon>
    </lineage>
</organism>
<proteinExistence type="predicted"/>
<dbReference type="GO" id="GO:0050852">
    <property type="term" value="P:T cell receptor signaling pathway"/>
    <property type="evidence" value="ECO:0007669"/>
    <property type="project" value="TreeGrafter"/>
</dbReference>
<keyword evidence="6" id="KW-0393">Immunoglobulin domain</keyword>
<evidence type="ECO:0000313" key="11">
    <source>
        <dbReference type="Proteomes" id="UP001152803"/>
    </source>
</evidence>
<dbReference type="InterPro" id="IPR003599">
    <property type="entry name" value="Ig_sub"/>
</dbReference>
<keyword evidence="11" id="KW-1185">Reference proteome</keyword>
<dbReference type="AlphaFoldDB" id="A0A9Q1I4A5"/>
<feature type="chain" id="PRO_5040225935" description="Ig-like domain-containing protein" evidence="8">
    <location>
        <begin position="20"/>
        <end position="266"/>
    </location>
</feature>
<dbReference type="Pfam" id="PF22705">
    <property type="entry name" value="C2-set_3"/>
    <property type="match status" value="1"/>
</dbReference>